<evidence type="ECO:0000259" key="2">
    <source>
        <dbReference type="Pfam" id="PF01553"/>
    </source>
</evidence>
<dbReference type="InterPro" id="IPR002123">
    <property type="entry name" value="Plipid/glycerol_acylTrfase"/>
</dbReference>
<gene>
    <name evidence="3" type="ordered locus">A2cp1_4298</name>
</gene>
<protein>
    <submittedName>
        <fullName evidence="3">Phospholipid/glycerol acyltransferase</fullName>
    </submittedName>
</protein>
<keyword evidence="3" id="KW-0012">Acyltransferase</keyword>
<evidence type="ECO:0000313" key="4">
    <source>
        <dbReference type="Proteomes" id="UP000007089"/>
    </source>
</evidence>
<keyword evidence="1" id="KW-1133">Transmembrane helix</keyword>
<evidence type="ECO:0000256" key="1">
    <source>
        <dbReference type="SAM" id="Phobius"/>
    </source>
</evidence>
<dbReference type="Proteomes" id="UP000007089">
    <property type="component" value="Chromosome"/>
</dbReference>
<evidence type="ECO:0000313" key="3">
    <source>
        <dbReference type="EMBL" id="ACL67615.1"/>
    </source>
</evidence>
<sequence>MSRHAPHAPPPPLDPRHPAYRWILGGARRLARYHRMTVEGTVPQGPCVYVALHGAGYLVLDLVLACYFLGWKEFHESGRREDWRPLRIVGAESQIERFLPGLPRVKEHAGIIGTDEEDCVAVLERGESLLVTPGGMREAQPSRDFYRLRWDGRLGFARMAVRTGVPIVPVAVVGGAEAYPGVRWGKLSFWSPLPLPARMEMAIGEPIPVERRPESARDPAVVKPLQELARARTQALYDRLIAQRGTGR</sequence>
<dbReference type="KEGG" id="acp:A2cp1_4298"/>
<dbReference type="PANTHER" id="PTHR22753">
    <property type="entry name" value="TRANSMEMBRANE PROTEIN 68"/>
    <property type="match status" value="1"/>
</dbReference>
<keyword evidence="1" id="KW-0472">Membrane</keyword>
<name>B8JBK7_ANAD2</name>
<keyword evidence="1" id="KW-0812">Transmembrane</keyword>
<dbReference type="AlphaFoldDB" id="B8JBK7"/>
<organism evidence="3 4">
    <name type="scientific">Anaeromyxobacter dehalogenans (strain ATCC BAA-258 / DSM 21875 / 2CP-1)</name>
    <dbReference type="NCBI Taxonomy" id="455488"/>
    <lineage>
        <taxon>Bacteria</taxon>
        <taxon>Pseudomonadati</taxon>
        <taxon>Myxococcota</taxon>
        <taxon>Myxococcia</taxon>
        <taxon>Myxococcales</taxon>
        <taxon>Cystobacterineae</taxon>
        <taxon>Anaeromyxobacteraceae</taxon>
        <taxon>Anaeromyxobacter</taxon>
    </lineage>
</organism>
<dbReference type="Pfam" id="PF01553">
    <property type="entry name" value="Acyltransferase"/>
    <property type="match status" value="1"/>
</dbReference>
<feature type="domain" description="Phospholipid/glycerol acyltransferase" evidence="2">
    <location>
        <begin position="37"/>
        <end position="172"/>
    </location>
</feature>
<dbReference type="EMBL" id="CP001359">
    <property type="protein sequence ID" value="ACL67615.1"/>
    <property type="molecule type" value="Genomic_DNA"/>
</dbReference>
<dbReference type="RefSeq" id="WP_015935318.1">
    <property type="nucleotide sequence ID" value="NC_011891.1"/>
</dbReference>
<dbReference type="HOGENOM" id="CLU_015395_1_1_7"/>
<reference evidence="3" key="1">
    <citation type="submission" date="2009-01" db="EMBL/GenBank/DDBJ databases">
        <title>Complete sequence of Anaeromyxobacter dehalogenans 2CP-1.</title>
        <authorList>
            <consortium name="US DOE Joint Genome Institute"/>
            <person name="Lucas S."/>
            <person name="Copeland A."/>
            <person name="Lapidus A."/>
            <person name="Glavina del Rio T."/>
            <person name="Dalin E."/>
            <person name="Tice H."/>
            <person name="Bruce D."/>
            <person name="Goodwin L."/>
            <person name="Pitluck S."/>
            <person name="Saunders E."/>
            <person name="Brettin T."/>
            <person name="Detter J.C."/>
            <person name="Han C."/>
            <person name="Larimer F."/>
            <person name="Land M."/>
            <person name="Hauser L."/>
            <person name="Kyrpides N."/>
            <person name="Ovchinnikova G."/>
            <person name="Beliaev A.S."/>
            <person name="Richardson P."/>
        </authorList>
    </citation>
    <scope>NUCLEOTIDE SEQUENCE</scope>
    <source>
        <strain evidence="3">2CP-1</strain>
    </source>
</reference>
<keyword evidence="3" id="KW-0808">Transferase</keyword>
<accession>B8JBK7</accession>
<feature type="transmembrane region" description="Helical" evidence="1">
    <location>
        <begin position="48"/>
        <end position="70"/>
    </location>
</feature>
<proteinExistence type="predicted"/>
<dbReference type="GO" id="GO:0016020">
    <property type="term" value="C:membrane"/>
    <property type="evidence" value="ECO:0007669"/>
    <property type="project" value="TreeGrafter"/>
</dbReference>
<dbReference type="SUPFAM" id="SSF69593">
    <property type="entry name" value="Glycerol-3-phosphate (1)-acyltransferase"/>
    <property type="match status" value="1"/>
</dbReference>
<dbReference type="PANTHER" id="PTHR22753:SF14">
    <property type="entry name" value="MONOACYLGLYCEROL_DIACYLGLYCEROL O-ACYLTRANSFERASE"/>
    <property type="match status" value="1"/>
</dbReference>
<keyword evidence="4" id="KW-1185">Reference proteome</keyword>
<dbReference type="CDD" id="cd07987">
    <property type="entry name" value="LPLAT_MGAT-like"/>
    <property type="match status" value="1"/>
</dbReference>
<dbReference type="GO" id="GO:0016746">
    <property type="term" value="F:acyltransferase activity"/>
    <property type="evidence" value="ECO:0007669"/>
    <property type="project" value="UniProtKB-KW"/>
</dbReference>